<dbReference type="AlphaFoldDB" id="A0A6I9QUL5"/>
<dbReference type="PANTHER" id="PTHR34365:SF2">
    <property type="entry name" value="ENOLASE (DUF1399)"/>
    <property type="match status" value="1"/>
</dbReference>
<name>A0A6I9QUL5_ELAGV</name>
<protein>
    <submittedName>
        <fullName evidence="4">Glycine-rich domain-containing protein 1 isoform X1</fullName>
    </submittedName>
</protein>
<dbReference type="InterPro" id="IPR057518">
    <property type="entry name" value="GRDP_C"/>
</dbReference>
<dbReference type="KEGG" id="egu:105039876"/>
<feature type="compositionally biased region" description="Low complexity" evidence="1">
    <location>
        <begin position="23"/>
        <end position="32"/>
    </location>
</feature>
<evidence type="ECO:0000256" key="1">
    <source>
        <dbReference type="SAM" id="MobiDB-lite"/>
    </source>
</evidence>
<dbReference type="InterPro" id="IPR009836">
    <property type="entry name" value="GRDP-like"/>
</dbReference>
<dbReference type="GeneID" id="105039876"/>
<dbReference type="FunCoup" id="A0A6I9QUL5">
    <property type="interactions" value="1805"/>
</dbReference>
<proteinExistence type="predicted"/>
<feature type="region of interest" description="Disordered" evidence="1">
    <location>
        <begin position="1"/>
        <end position="35"/>
    </location>
</feature>
<feature type="compositionally biased region" description="Polar residues" evidence="1">
    <location>
        <begin position="1"/>
        <end position="22"/>
    </location>
</feature>
<dbReference type="InParanoid" id="A0A6I9QUL5"/>
<feature type="domain" description="GRPD C-terminal" evidence="2">
    <location>
        <begin position="488"/>
        <end position="649"/>
    </location>
</feature>
<keyword evidence="3" id="KW-1185">Reference proteome</keyword>
<dbReference type="RefSeq" id="XP_010914491.1">
    <property type="nucleotide sequence ID" value="XM_010916189.3"/>
</dbReference>
<reference evidence="4" key="1">
    <citation type="submission" date="2025-08" db="UniProtKB">
        <authorList>
            <consortium name="RefSeq"/>
        </authorList>
    </citation>
    <scope>IDENTIFICATION</scope>
</reference>
<dbReference type="PANTHER" id="PTHR34365">
    <property type="entry name" value="ENOLASE (DUF1399)"/>
    <property type="match status" value="1"/>
</dbReference>
<dbReference type="OrthoDB" id="2684236at2759"/>
<accession>A0A6I9QUL5</accession>
<dbReference type="Pfam" id="PF07173">
    <property type="entry name" value="GRDP-like"/>
    <property type="match status" value="1"/>
</dbReference>
<dbReference type="Proteomes" id="UP000504607">
    <property type="component" value="Chromosome 2"/>
</dbReference>
<gene>
    <name evidence="4" type="primary">LOC105039876</name>
</gene>
<evidence type="ECO:0000313" key="4">
    <source>
        <dbReference type="RefSeq" id="XP_010914491.1"/>
    </source>
</evidence>
<dbReference type="Pfam" id="PF25335">
    <property type="entry name" value="GRDP_C"/>
    <property type="match status" value="1"/>
</dbReference>
<evidence type="ECO:0000259" key="2">
    <source>
        <dbReference type="Pfam" id="PF25335"/>
    </source>
</evidence>
<sequence>MADTNITPVSSSDSLATRSNYESSGGSNSGRRGNPRLTLDLVTAGRWHLSFLRSFAGSLFLNNTTAIARSIRRYEELWMPLIAELSKAAPPSDAPMILPPEDVHWIWHCHCLHPESYREYCASRFGELIDRPAIFDEENEEYAFGRCREIWGLRYPSEPFDLEIAEDDEGGASGGDLFAAVARCGSLYSHFSDPFVSETVYLVFARRRYLNFLHISRRFEEEKGLRMVPTSDILLMWLTHQSFPGSYARDTEGMGDLGRRVMAFGEAAAAEEAEATRRVWEEAFDEPYERAGAGIDPAASPSRVFLNWEAAEADVNRTYKGLHPRFLVEVCVFFKGRWQEKEVKNLDKKFLRLRTVRCHREMKIDQPVSESSSETWQRTWHLYCEFGTRGIALELRQKEIGCLRNSKLLKSVVFQWNDLLRAPTLTLTREIEMPVTAMTSITPPVQAPYFLKCVPDRVTDDGGAMISDVILRMNRYRPQEGRWLSRTVLDHAGRECFVIRIRVGRGIWRRGAETPTAIKWEDRITEVREGPWKYVGGSVGTAPGKVVGTATPKKKDLQEKKATWCLSTGDVLTIQWEDRLEIQLENENSTESARLLRGRKLRYEVKEVSPSDRQDDEEVQYSTLVRFTSEHPDGKATALLNLKLFAVEFLPEEDAVLVLLLCMAIIRTISEIRREDAGGLLLRRRVREVKAGTRDWGSVILPSSSSSLSPHLQPWYWNAEEVLASAEMHDGREPTSKYSPADGKDLLYKQAIIP</sequence>
<organism evidence="3 4">
    <name type="scientific">Elaeis guineensis var. tenera</name>
    <name type="common">Oil palm</name>
    <dbReference type="NCBI Taxonomy" id="51953"/>
    <lineage>
        <taxon>Eukaryota</taxon>
        <taxon>Viridiplantae</taxon>
        <taxon>Streptophyta</taxon>
        <taxon>Embryophyta</taxon>
        <taxon>Tracheophyta</taxon>
        <taxon>Spermatophyta</taxon>
        <taxon>Magnoliopsida</taxon>
        <taxon>Liliopsida</taxon>
        <taxon>Arecaceae</taxon>
        <taxon>Arecoideae</taxon>
        <taxon>Cocoseae</taxon>
        <taxon>Elaeidinae</taxon>
        <taxon>Elaeis</taxon>
    </lineage>
</organism>
<evidence type="ECO:0000313" key="3">
    <source>
        <dbReference type="Proteomes" id="UP000504607"/>
    </source>
</evidence>